<proteinExistence type="inferred from homology"/>
<evidence type="ECO:0000256" key="2">
    <source>
        <dbReference type="ARBA" id="ARBA00022621"/>
    </source>
</evidence>
<keyword evidence="1 5" id="KW-0349">Heme</keyword>
<dbReference type="InterPro" id="IPR000971">
    <property type="entry name" value="Globin"/>
</dbReference>
<dbReference type="InterPro" id="IPR009050">
    <property type="entry name" value="Globin-like_sf"/>
</dbReference>
<dbReference type="GO" id="GO:0020037">
    <property type="term" value="F:heme binding"/>
    <property type="evidence" value="ECO:0007669"/>
    <property type="project" value="InterPro"/>
</dbReference>
<name>A0A4R1YCG2_9RHOB</name>
<dbReference type="GO" id="GO:0071949">
    <property type="term" value="F:FAD binding"/>
    <property type="evidence" value="ECO:0007669"/>
    <property type="project" value="TreeGrafter"/>
</dbReference>
<keyword evidence="8" id="KW-1185">Reference proteome</keyword>
<evidence type="ECO:0000313" key="7">
    <source>
        <dbReference type="EMBL" id="TCM73679.1"/>
    </source>
</evidence>
<evidence type="ECO:0000259" key="6">
    <source>
        <dbReference type="PROSITE" id="PS01033"/>
    </source>
</evidence>
<dbReference type="GO" id="GO:0071500">
    <property type="term" value="P:cellular response to nitrosative stress"/>
    <property type="evidence" value="ECO:0007669"/>
    <property type="project" value="TreeGrafter"/>
</dbReference>
<evidence type="ECO:0000256" key="3">
    <source>
        <dbReference type="ARBA" id="ARBA00022723"/>
    </source>
</evidence>
<dbReference type="GO" id="GO:0046210">
    <property type="term" value="P:nitric oxide catabolic process"/>
    <property type="evidence" value="ECO:0007669"/>
    <property type="project" value="TreeGrafter"/>
</dbReference>
<dbReference type="PROSITE" id="PS01033">
    <property type="entry name" value="GLOBIN"/>
    <property type="match status" value="1"/>
</dbReference>
<dbReference type="GO" id="GO:0019825">
    <property type="term" value="F:oxygen binding"/>
    <property type="evidence" value="ECO:0007669"/>
    <property type="project" value="InterPro"/>
</dbReference>
<sequence length="139" mass="15241">MDPQTRRIVVESSGPLFAAKGRFADAFYSRLFEIAPEAQALFRRDLNAQKRMLMAALAMVVGVLGDRDRLAATAAHLGQVHARRSVSRDHMVLGQRAFDLALQDFFGAACTDELRAAWQSAYAELLDLMAFPPSGDSVA</sequence>
<organism evidence="7 8">
    <name type="scientific">Rhodovulum steppense</name>
    <dbReference type="NCBI Taxonomy" id="540251"/>
    <lineage>
        <taxon>Bacteria</taxon>
        <taxon>Pseudomonadati</taxon>
        <taxon>Pseudomonadota</taxon>
        <taxon>Alphaproteobacteria</taxon>
        <taxon>Rhodobacterales</taxon>
        <taxon>Paracoccaceae</taxon>
        <taxon>Rhodovulum</taxon>
    </lineage>
</organism>
<dbReference type="RefSeq" id="WP_165899326.1">
    <property type="nucleotide sequence ID" value="NZ_SLVM01000047.1"/>
</dbReference>
<dbReference type="Proteomes" id="UP000295277">
    <property type="component" value="Unassembled WGS sequence"/>
</dbReference>
<evidence type="ECO:0000313" key="8">
    <source>
        <dbReference type="Proteomes" id="UP000295277"/>
    </source>
</evidence>
<keyword evidence="2 5" id="KW-0561">Oxygen transport</keyword>
<keyword evidence="3" id="KW-0479">Metal-binding</keyword>
<protein>
    <submittedName>
        <fullName evidence="7">Hemoglobin-like flavoprotein</fullName>
    </submittedName>
</protein>
<dbReference type="InterPro" id="IPR012292">
    <property type="entry name" value="Globin/Proto"/>
</dbReference>
<dbReference type="SUPFAM" id="SSF46458">
    <property type="entry name" value="Globin-like"/>
    <property type="match status" value="1"/>
</dbReference>
<keyword evidence="5" id="KW-0813">Transport</keyword>
<gene>
    <name evidence="7" type="ORF">EV216_14710</name>
</gene>
<dbReference type="GO" id="GO:0046872">
    <property type="term" value="F:metal ion binding"/>
    <property type="evidence" value="ECO:0007669"/>
    <property type="project" value="UniProtKB-KW"/>
</dbReference>
<evidence type="ECO:0000256" key="1">
    <source>
        <dbReference type="ARBA" id="ARBA00022617"/>
    </source>
</evidence>
<reference evidence="7 8" key="1">
    <citation type="submission" date="2019-03" db="EMBL/GenBank/DDBJ databases">
        <title>Genomic Encyclopedia of Type Strains, Phase IV (KMG-IV): sequencing the most valuable type-strain genomes for metagenomic binning, comparative biology and taxonomic classification.</title>
        <authorList>
            <person name="Goeker M."/>
        </authorList>
    </citation>
    <scope>NUCLEOTIDE SEQUENCE [LARGE SCALE GENOMIC DNA]</scope>
    <source>
        <strain evidence="7 8">DSM 21153</strain>
    </source>
</reference>
<accession>A0A4R1YCG2</accession>
<dbReference type="PANTHER" id="PTHR43396">
    <property type="entry name" value="FLAVOHEMOPROTEIN"/>
    <property type="match status" value="1"/>
</dbReference>
<evidence type="ECO:0000256" key="5">
    <source>
        <dbReference type="RuleBase" id="RU000356"/>
    </source>
</evidence>
<keyword evidence="4" id="KW-0408">Iron</keyword>
<feature type="domain" description="Globin" evidence="6">
    <location>
        <begin position="1"/>
        <end position="134"/>
    </location>
</feature>
<comment type="similarity">
    <text evidence="5">Belongs to the globin family.</text>
</comment>
<dbReference type="AlphaFoldDB" id="A0A4R1YCG2"/>
<evidence type="ECO:0000256" key="4">
    <source>
        <dbReference type="ARBA" id="ARBA00023004"/>
    </source>
</evidence>
<dbReference type="GO" id="GO:0008941">
    <property type="term" value="F:nitric oxide dioxygenase NAD(P)H activity"/>
    <property type="evidence" value="ECO:0007669"/>
    <property type="project" value="TreeGrafter"/>
</dbReference>
<dbReference type="Pfam" id="PF00042">
    <property type="entry name" value="Globin"/>
    <property type="match status" value="1"/>
</dbReference>
<comment type="caution">
    <text evidence="7">The sequence shown here is derived from an EMBL/GenBank/DDBJ whole genome shotgun (WGS) entry which is preliminary data.</text>
</comment>
<dbReference type="Gene3D" id="1.10.490.10">
    <property type="entry name" value="Globins"/>
    <property type="match status" value="1"/>
</dbReference>
<dbReference type="EMBL" id="SLVM01000047">
    <property type="protein sequence ID" value="TCM73679.1"/>
    <property type="molecule type" value="Genomic_DNA"/>
</dbReference>
<dbReference type="GO" id="GO:0005344">
    <property type="term" value="F:oxygen carrier activity"/>
    <property type="evidence" value="ECO:0007669"/>
    <property type="project" value="UniProtKB-KW"/>
</dbReference>
<dbReference type="PANTHER" id="PTHR43396:SF3">
    <property type="entry name" value="FLAVOHEMOPROTEIN"/>
    <property type="match status" value="1"/>
</dbReference>